<dbReference type="Pfam" id="PF00497">
    <property type="entry name" value="SBP_bac_3"/>
    <property type="match status" value="1"/>
</dbReference>
<protein>
    <submittedName>
        <fullName evidence="6">Amino acid ABC transporter substrate-binding protein</fullName>
    </submittedName>
</protein>
<dbReference type="OrthoDB" id="9777941at2"/>
<keyword evidence="7" id="KW-1185">Reference proteome</keyword>
<dbReference type="InterPro" id="IPR001638">
    <property type="entry name" value="Solute-binding_3/MltF_N"/>
</dbReference>
<evidence type="ECO:0000256" key="2">
    <source>
        <dbReference type="ARBA" id="ARBA00022448"/>
    </source>
</evidence>
<accession>A0A512NMI7</accession>
<dbReference type="PANTHER" id="PTHR30085">
    <property type="entry name" value="AMINO ACID ABC TRANSPORTER PERMEASE"/>
    <property type="match status" value="1"/>
</dbReference>
<dbReference type="SUPFAM" id="SSF53850">
    <property type="entry name" value="Periplasmic binding protein-like II"/>
    <property type="match status" value="1"/>
</dbReference>
<comment type="similarity">
    <text evidence="1">Belongs to the bacterial solute-binding protein 3 family.</text>
</comment>
<evidence type="ECO:0000256" key="1">
    <source>
        <dbReference type="ARBA" id="ARBA00010333"/>
    </source>
</evidence>
<feature type="chain" id="PRO_5022097906" evidence="4">
    <location>
        <begin position="24"/>
        <end position="341"/>
    </location>
</feature>
<feature type="domain" description="Solute-binding protein family 3/N-terminal" evidence="5">
    <location>
        <begin position="35"/>
        <end position="266"/>
    </location>
</feature>
<comment type="caution">
    <text evidence="6">The sequence shown here is derived from an EMBL/GenBank/DDBJ whole genome shotgun (WGS) entry which is preliminary data.</text>
</comment>
<dbReference type="AlphaFoldDB" id="A0A512NMI7"/>
<evidence type="ECO:0000313" key="6">
    <source>
        <dbReference type="EMBL" id="GEP60139.1"/>
    </source>
</evidence>
<name>A0A512NMI7_9HYPH</name>
<feature type="signal peptide" evidence="4">
    <location>
        <begin position="1"/>
        <end position="23"/>
    </location>
</feature>
<dbReference type="InterPro" id="IPR051455">
    <property type="entry name" value="Bact_solute-bind_prot3"/>
</dbReference>
<dbReference type="CDD" id="cd13692">
    <property type="entry name" value="PBP2_BztA"/>
    <property type="match status" value="1"/>
</dbReference>
<dbReference type="GO" id="GO:0006865">
    <property type="term" value="P:amino acid transport"/>
    <property type="evidence" value="ECO:0007669"/>
    <property type="project" value="TreeGrafter"/>
</dbReference>
<dbReference type="RefSeq" id="WP_147155506.1">
    <property type="nucleotide sequence ID" value="NZ_BKAJ01000151.1"/>
</dbReference>
<proteinExistence type="inferred from homology"/>
<dbReference type="Gene3D" id="3.40.190.10">
    <property type="entry name" value="Periplasmic binding protein-like II"/>
    <property type="match status" value="2"/>
</dbReference>
<sequence>MKKLILAMTAGLAAISQAGPALAGKDLDNVKARGQLVCGVAVGGIAGFMTVDSQGKWTGMNVDICRGISAALFGDSEKVKYVPLSGQQRFTALQAGEVDLLSNNSTWTLTRDTALGLDFVGVTYYDGQGFMVPKKLGVKSAKELNGASICVLTGSTSELNIADYFRTNKMTFKPVLFEDPDQSRSAFFSGRCDAYSGDQARLYATRVANAPNPDDYVVLPEIISKEPLGPVVRHGDNQFADIVRWVQYAMLEAEEYGITSKNVDEMLKSDNPAIKRILGVTPGMGKALGVDEKWVYDIIKQVGNYGESFDRNVGMGSPLKVARGQNALWTQGGLQYAPPIR</sequence>
<dbReference type="SMART" id="SM00062">
    <property type="entry name" value="PBPb"/>
    <property type="match status" value="1"/>
</dbReference>
<evidence type="ECO:0000256" key="3">
    <source>
        <dbReference type="ARBA" id="ARBA00022729"/>
    </source>
</evidence>
<evidence type="ECO:0000313" key="7">
    <source>
        <dbReference type="Proteomes" id="UP000321058"/>
    </source>
</evidence>
<dbReference type="Proteomes" id="UP000321058">
    <property type="component" value="Unassembled WGS sequence"/>
</dbReference>
<evidence type="ECO:0000256" key="4">
    <source>
        <dbReference type="SAM" id="SignalP"/>
    </source>
</evidence>
<keyword evidence="2" id="KW-0813">Transport</keyword>
<gene>
    <name evidence="6" type="ORF">RSO01_73050</name>
</gene>
<keyword evidence="3 4" id="KW-0732">Signal</keyword>
<dbReference type="PANTHER" id="PTHR30085:SF7">
    <property type="entry name" value="AMINO-ACID ABC TRANSPORTER-BINDING PROTEIN YHDW-RELATED"/>
    <property type="match status" value="1"/>
</dbReference>
<evidence type="ECO:0000259" key="5">
    <source>
        <dbReference type="SMART" id="SM00062"/>
    </source>
</evidence>
<reference evidence="6 7" key="1">
    <citation type="submission" date="2019-07" db="EMBL/GenBank/DDBJ databases">
        <title>Whole genome shotgun sequence of Reyranella soli NBRC 108950.</title>
        <authorList>
            <person name="Hosoyama A."/>
            <person name="Uohara A."/>
            <person name="Ohji S."/>
            <person name="Ichikawa N."/>
        </authorList>
    </citation>
    <scope>NUCLEOTIDE SEQUENCE [LARGE SCALE GENOMIC DNA]</scope>
    <source>
        <strain evidence="6 7">NBRC 108950</strain>
    </source>
</reference>
<dbReference type="EMBL" id="BKAJ01000151">
    <property type="protein sequence ID" value="GEP60139.1"/>
    <property type="molecule type" value="Genomic_DNA"/>
</dbReference>
<organism evidence="6 7">
    <name type="scientific">Reyranella soli</name>
    <dbReference type="NCBI Taxonomy" id="1230389"/>
    <lineage>
        <taxon>Bacteria</taxon>
        <taxon>Pseudomonadati</taxon>
        <taxon>Pseudomonadota</taxon>
        <taxon>Alphaproteobacteria</taxon>
        <taxon>Hyphomicrobiales</taxon>
        <taxon>Reyranellaceae</taxon>
        <taxon>Reyranella</taxon>
    </lineage>
</organism>